<protein>
    <recommendedName>
        <fullName evidence="3">Atg6 BARA domain-containing protein</fullName>
    </recommendedName>
</protein>
<name>A0A1E7F959_9STRA</name>
<dbReference type="OrthoDB" id="46306at2759"/>
<dbReference type="GO" id="GO:0000423">
    <property type="term" value="P:mitophagy"/>
    <property type="evidence" value="ECO:0007669"/>
    <property type="project" value="TreeGrafter"/>
</dbReference>
<dbReference type="GO" id="GO:0034272">
    <property type="term" value="C:phosphatidylinositol 3-kinase complex, class III, type II"/>
    <property type="evidence" value="ECO:0007669"/>
    <property type="project" value="TreeGrafter"/>
</dbReference>
<feature type="region of interest" description="Disordered" evidence="2">
    <location>
        <begin position="431"/>
        <end position="470"/>
    </location>
</feature>
<feature type="region of interest" description="Disordered" evidence="2">
    <location>
        <begin position="98"/>
        <end position="117"/>
    </location>
</feature>
<dbReference type="AlphaFoldDB" id="A0A1E7F959"/>
<feature type="compositionally biased region" description="Low complexity" evidence="2">
    <location>
        <begin position="444"/>
        <end position="454"/>
    </location>
</feature>
<evidence type="ECO:0000256" key="2">
    <source>
        <dbReference type="SAM" id="MobiDB-lite"/>
    </source>
</evidence>
<evidence type="ECO:0000313" key="5">
    <source>
        <dbReference type="Proteomes" id="UP000095751"/>
    </source>
</evidence>
<reference evidence="4 5" key="1">
    <citation type="submission" date="2016-09" db="EMBL/GenBank/DDBJ databases">
        <title>Extensive genetic diversity and differential bi-allelic expression allows diatom success in the polar Southern Ocean.</title>
        <authorList>
            <consortium name="DOE Joint Genome Institute"/>
            <person name="Mock T."/>
            <person name="Otillar R.P."/>
            <person name="Strauss J."/>
            <person name="Dupont C."/>
            <person name="Frickenhaus S."/>
            <person name="Maumus F."/>
            <person name="Mcmullan M."/>
            <person name="Sanges R."/>
            <person name="Schmutz J."/>
            <person name="Toseland A."/>
            <person name="Valas R."/>
            <person name="Veluchamy A."/>
            <person name="Ward B.J."/>
            <person name="Allen A."/>
            <person name="Barry K."/>
            <person name="Falciatore A."/>
            <person name="Ferrante M."/>
            <person name="Fortunato A.E."/>
            <person name="Gloeckner G."/>
            <person name="Gruber A."/>
            <person name="Hipkin R."/>
            <person name="Janech M."/>
            <person name="Kroth P."/>
            <person name="Leese F."/>
            <person name="Lindquist E."/>
            <person name="Lyon B.R."/>
            <person name="Martin J."/>
            <person name="Mayer C."/>
            <person name="Parker M."/>
            <person name="Quesneville H."/>
            <person name="Raymond J."/>
            <person name="Uhlig C."/>
            <person name="Valentin K.U."/>
            <person name="Worden A.Z."/>
            <person name="Armbrust E.V."/>
            <person name="Bowler C."/>
            <person name="Green B."/>
            <person name="Moulton V."/>
            <person name="Van Oosterhout C."/>
            <person name="Grigoriev I."/>
        </authorList>
    </citation>
    <scope>NUCLEOTIDE SEQUENCE [LARGE SCALE GENOMIC DNA]</scope>
    <source>
        <strain evidence="4 5">CCMP1102</strain>
    </source>
</reference>
<proteinExistence type="inferred from homology"/>
<dbReference type="Gene3D" id="1.10.418.40">
    <property type="entry name" value="Autophagy protein 6/Beclin 1"/>
    <property type="match status" value="1"/>
</dbReference>
<gene>
    <name evidence="4" type="ORF">FRACYDRAFT_241258</name>
</gene>
<dbReference type="KEGG" id="fcy:FRACYDRAFT_241258"/>
<evidence type="ECO:0000313" key="4">
    <source>
        <dbReference type="EMBL" id="OEU14702.1"/>
    </source>
</evidence>
<dbReference type="Pfam" id="PF04111">
    <property type="entry name" value="APG6"/>
    <property type="match status" value="1"/>
</dbReference>
<dbReference type="InParanoid" id="A0A1E7F959"/>
<dbReference type="InterPro" id="IPR038274">
    <property type="entry name" value="Atg6/Beclin_C_sf"/>
</dbReference>
<accession>A0A1E7F959</accession>
<feature type="domain" description="Atg6 BARA" evidence="3">
    <location>
        <begin position="318"/>
        <end position="509"/>
    </location>
</feature>
<dbReference type="Proteomes" id="UP000095751">
    <property type="component" value="Unassembled WGS sequence"/>
</dbReference>
<organism evidence="4 5">
    <name type="scientific">Fragilariopsis cylindrus CCMP1102</name>
    <dbReference type="NCBI Taxonomy" id="635003"/>
    <lineage>
        <taxon>Eukaryota</taxon>
        <taxon>Sar</taxon>
        <taxon>Stramenopiles</taxon>
        <taxon>Ochrophyta</taxon>
        <taxon>Bacillariophyta</taxon>
        <taxon>Bacillariophyceae</taxon>
        <taxon>Bacillariophycidae</taxon>
        <taxon>Bacillariales</taxon>
        <taxon>Bacillariaceae</taxon>
        <taxon>Fragilariopsis</taxon>
    </lineage>
</organism>
<dbReference type="GO" id="GO:0043548">
    <property type="term" value="F:phosphatidylinositol 3-kinase binding"/>
    <property type="evidence" value="ECO:0007669"/>
    <property type="project" value="TreeGrafter"/>
</dbReference>
<dbReference type="InterPro" id="IPR040455">
    <property type="entry name" value="Atg6_BARA"/>
</dbReference>
<dbReference type="EMBL" id="KV784360">
    <property type="protein sequence ID" value="OEU14702.1"/>
    <property type="molecule type" value="Genomic_DNA"/>
</dbReference>
<keyword evidence="5" id="KW-1185">Reference proteome</keyword>
<dbReference type="InterPro" id="IPR007243">
    <property type="entry name" value="Atg6/Beclin"/>
</dbReference>
<dbReference type="PANTHER" id="PTHR12768">
    <property type="entry name" value="BECLIN 1"/>
    <property type="match status" value="1"/>
</dbReference>
<comment type="similarity">
    <text evidence="1">Belongs to the beclin family.</text>
</comment>
<sequence length="533" mass="59799">MPKVKGYVNNPSRQGDEDVGDDETTKEHRVAIGDGRSHNNNCTCGRLSSSDIKLNPINNCNNNNVASRNNKKTNNIWLESSFVHLMAPRKIRTKTLHNTSNSNHHQQQQHRQQSQHGFLEQHQHLLQLFEVAYTHKNQDDNVLVPQNDNDHGEGEDIHSGTVELCVDCIDRLVSAFDTDTQRLYAEVEIYNETVQTSRQRMRALQRTTEAISSASSSVSADIINNNPIEEAYRQEIALLEQEVQARCDELFHLNKLYNEQKATTVELDLLEEGMQMEQNSLELQSEAFDNRRQILTKTLSGVQNEVDKLTCVSLPRALFDLQVDHARGLHYPLINQLRLAFRPKGDVPKQEIQVAWSQATQLLLILGTMFEYHGLDWKLVPLVDCAKLIYRKEIFNLAPGDCRSLMAWNALLDQVVKHALSIVGGGVISATSTSSRVGGSSPIKNQSYNSSSNNKSKKELSTSPFPPFSSSATMIGGTEIARLEPSDDVGWSLVIHKMVSNLLWLSNRASDLAATQVSSMAHSVIYISDEVLF</sequence>
<dbReference type="GO" id="GO:0034271">
    <property type="term" value="C:phosphatidylinositol 3-kinase complex, class III, type I"/>
    <property type="evidence" value="ECO:0007669"/>
    <property type="project" value="TreeGrafter"/>
</dbReference>
<evidence type="ECO:0000259" key="3">
    <source>
        <dbReference type="Pfam" id="PF04111"/>
    </source>
</evidence>
<dbReference type="GO" id="GO:0000407">
    <property type="term" value="C:phagophore assembly site"/>
    <property type="evidence" value="ECO:0007669"/>
    <property type="project" value="TreeGrafter"/>
</dbReference>
<dbReference type="PANTHER" id="PTHR12768:SF4">
    <property type="entry name" value="BECLIN-1"/>
    <property type="match status" value="1"/>
</dbReference>
<dbReference type="GO" id="GO:0045324">
    <property type="term" value="P:late endosome to vacuole transport"/>
    <property type="evidence" value="ECO:0007669"/>
    <property type="project" value="TreeGrafter"/>
</dbReference>
<dbReference type="GO" id="GO:0000045">
    <property type="term" value="P:autophagosome assembly"/>
    <property type="evidence" value="ECO:0007669"/>
    <property type="project" value="TreeGrafter"/>
</dbReference>
<evidence type="ECO:0000256" key="1">
    <source>
        <dbReference type="ARBA" id="ARBA00005965"/>
    </source>
</evidence>
<dbReference type="GO" id="GO:0030674">
    <property type="term" value="F:protein-macromolecule adaptor activity"/>
    <property type="evidence" value="ECO:0007669"/>
    <property type="project" value="TreeGrafter"/>
</dbReference>
<feature type="region of interest" description="Disordered" evidence="2">
    <location>
        <begin position="1"/>
        <end position="42"/>
    </location>
</feature>
<dbReference type="GO" id="GO:0006995">
    <property type="term" value="P:cellular response to nitrogen starvation"/>
    <property type="evidence" value="ECO:0007669"/>
    <property type="project" value="TreeGrafter"/>
</dbReference>
<feature type="compositionally biased region" description="Basic and acidic residues" evidence="2">
    <location>
        <begin position="23"/>
        <end position="37"/>
    </location>
</feature>